<keyword evidence="5" id="KW-0717">Septation</keyword>
<evidence type="ECO:0000256" key="5">
    <source>
        <dbReference type="ARBA" id="ARBA00023210"/>
    </source>
</evidence>
<comment type="subcellular location">
    <subcellularLocation>
        <location evidence="1">Cell septum</location>
    </subcellularLocation>
</comment>
<proteinExistence type="inferred from homology"/>
<evidence type="ECO:0000256" key="1">
    <source>
        <dbReference type="ARBA" id="ARBA00004431"/>
    </source>
</evidence>
<name>A0A5M3WHF9_9ACTN</name>
<dbReference type="EMBL" id="BLAE01000007">
    <property type="protein sequence ID" value="GES07659.1"/>
    <property type="molecule type" value="Genomic_DNA"/>
</dbReference>
<keyword evidence="6" id="KW-0131">Cell cycle</keyword>
<dbReference type="AlphaFoldDB" id="A0A5M3WHF9"/>
<evidence type="ECO:0000256" key="2">
    <source>
        <dbReference type="ARBA" id="ARBA00009323"/>
    </source>
</evidence>
<keyword evidence="8" id="KW-1185">Reference proteome</keyword>
<sequence length="154" mass="17231">MKAPLRGPDDEKVWLTMNSTTVSAELGLRLVVPDRTTVPLLAGLSYTAEDPYAIRMAFHVGNDEPVEWIFARELLTVGIVRRVGDGDVQVWPARSDGERTLNISLTSPFGQALFEVPLAPLTEFLHRTYELVPAGREVDFMDLDEELTNMLWSS</sequence>
<dbReference type="Proteomes" id="UP000331127">
    <property type="component" value="Unassembled WGS sequence"/>
</dbReference>
<organism evidence="7 8">
    <name type="scientific">Acrocarpospora macrocephala</name>
    <dbReference type="NCBI Taxonomy" id="150177"/>
    <lineage>
        <taxon>Bacteria</taxon>
        <taxon>Bacillati</taxon>
        <taxon>Actinomycetota</taxon>
        <taxon>Actinomycetes</taxon>
        <taxon>Streptosporangiales</taxon>
        <taxon>Streptosporangiaceae</taxon>
        <taxon>Acrocarpospora</taxon>
    </lineage>
</organism>
<evidence type="ECO:0000313" key="8">
    <source>
        <dbReference type="Proteomes" id="UP000331127"/>
    </source>
</evidence>
<evidence type="ECO:0000256" key="3">
    <source>
        <dbReference type="ARBA" id="ARBA00022618"/>
    </source>
</evidence>
<dbReference type="InterPro" id="IPR038658">
    <property type="entry name" value="SsgB_sf"/>
</dbReference>
<dbReference type="Pfam" id="PF04686">
    <property type="entry name" value="SsgA"/>
    <property type="match status" value="1"/>
</dbReference>
<dbReference type="Gene3D" id="2.30.31.20">
    <property type="entry name" value="Sporulation-specific cell division protein SsgB"/>
    <property type="match status" value="1"/>
</dbReference>
<keyword evidence="3 7" id="KW-0132">Cell division</keyword>
<keyword evidence="4" id="KW-0749">Sporulation</keyword>
<dbReference type="GO" id="GO:0030435">
    <property type="term" value="P:sporulation resulting in formation of a cellular spore"/>
    <property type="evidence" value="ECO:0007669"/>
    <property type="project" value="UniProtKB-KW"/>
</dbReference>
<accession>A0A5M3WHF9</accession>
<dbReference type="GO" id="GO:0000917">
    <property type="term" value="P:division septum assembly"/>
    <property type="evidence" value="ECO:0007669"/>
    <property type="project" value="UniProtKB-KW"/>
</dbReference>
<evidence type="ECO:0000256" key="4">
    <source>
        <dbReference type="ARBA" id="ARBA00022969"/>
    </source>
</evidence>
<comment type="similarity">
    <text evidence="2">Belongs to the SsgA family.</text>
</comment>
<evidence type="ECO:0000256" key="6">
    <source>
        <dbReference type="ARBA" id="ARBA00023306"/>
    </source>
</evidence>
<evidence type="ECO:0000313" key="7">
    <source>
        <dbReference type="EMBL" id="GES07659.1"/>
    </source>
</evidence>
<dbReference type="InterPro" id="IPR006776">
    <property type="entry name" value="SsgB"/>
</dbReference>
<gene>
    <name evidence="7" type="primary">ssgB</name>
    <name evidence="7" type="ORF">Amac_012540</name>
</gene>
<protein>
    <submittedName>
        <fullName evidence="7">Sporulation-specific cell division protein SsgB</fullName>
    </submittedName>
</protein>
<reference evidence="7 8" key="1">
    <citation type="submission" date="2019-10" db="EMBL/GenBank/DDBJ databases">
        <title>Whole genome shotgun sequence of Acrocarpospora macrocephala NBRC 16266.</title>
        <authorList>
            <person name="Ichikawa N."/>
            <person name="Kimura A."/>
            <person name="Kitahashi Y."/>
            <person name="Komaki H."/>
            <person name="Oguchi A."/>
        </authorList>
    </citation>
    <scope>NUCLEOTIDE SEQUENCE [LARGE SCALE GENOMIC DNA]</scope>
    <source>
        <strain evidence="7 8">NBRC 16266</strain>
    </source>
</reference>
<comment type="caution">
    <text evidence="7">The sequence shown here is derived from an EMBL/GenBank/DDBJ whole genome shotgun (WGS) entry which is preliminary data.</text>
</comment>
<dbReference type="GO" id="GO:0030428">
    <property type="term" value="C:cell septum"/>
    <property type="evidence" value="ECO:0007669"/>
    <property type="project" value="UniProtKB-SubCell"/>
</dbReference>